<keyword evidence="4" id="KW-0256">Endoplasmic reticulum</keyword>
<reference evidence="11" key="1">
    <citation type="submission" date="2021-06" db="EMBL/GenBank/DDBJ databases">
        <authorList>
            <person name="Kallberg Y."/>
            <person name="Tangrot J."/>
            <person name="Rosling A."/>
        </authorList>
    </citation>
    <scope>NUCLEOTIDE SEQUENCE</scope>
    <source>
        <strain evidence="11">UK204</strain>
    </source>
</reference>
<keyword evidence="8" id="KW-0472">Membrane</keyword>
<dbReference type="GO" id="GO:0005789">
    <property type="term" value="C:endoplasmic reticulum membrane"/>
    <property type="evidence" value="ECO:0007669"/>
    <property type="project" value="UniProtKB-SubCell"/>
</dbReference>
<proteinExistence type="inferred from homology"/>
<dbReference type="InterPro" id="IPR056173">
    <property type="entry name" value="Sec20_C"/>
</dbReference>
<keyword evidence="5" id="KW-0931">ER-Golgi transport</keyword>
<accession>A0A9N9JAJ3</accession>
<protein>
    <submittedName>
        <fullName evidence="11">12100_t:CDS:1</fullName>
    </submittedName>
</protein>
<dbReference type="AlphaFoldDB" id="A0A9N9JAJ3"/>
<dbReference type="Pfam" id="PF03908">
    <property type="entry name" value="Sec20"/>
    <property type="match status" value="1"/>
</dbReference>
<evidence type="ECO:0000259" key="10">
    <source>
        <dbReference type="Pfam" id="PF03908"/>
    </source>
</evidence>
<evidence type="ECO:0000256" key="6">
    <source>
        <dbReference type="ARBA" id="ARBA00022989"/>
    </source>
</evidence>
<keyword evidence="2" id="KW-0813">Transport</keyword>
<evidence type="ECO:0000256" key="8">
    <source>
        <dbReference type="ARBA" id="ARBA00023136"/>
    </source>
</evidence>
<dbReference type="InterPro" id="IPR005606">
    <property type="entry name" value="Sec20"/>
</dbReference>
<keyword evidence="7" id="KW-0175">Coiled coil</keyword>
<feature type="domain" description="Sec20 C-terminal" evidence="10">
    <location>
        <begin position="56"/>
        <end position="102"/>
    </location>
</feature>
<evidence type="ECO:0000256" key="7">
    <source>
        <dbReference type="ARBA" id="ARBA00023054"/>
    </source>
</evidence>
<evidence type="ECO:0000313" key="11">
    <source>
        <dbReference type="EMBL" id="CAG8769680.1"/>
    </source>
</evidence>
<dbReference type="PANTHER" id="PTHR12825:SF0">
    <property type="entry name" value="VESICLE TRANSPORT PROTEIN SEC20"/>
    <property type="match status" value="1"/>
</dbReference>
<evidence type="ECO:0000256" key="2">
    <source>
        <dbReference type="ARBA" id="ARBA00022448"/>
    </source>
</evidence>
<comment type="similarity">
    <text evidence="9">Belongs to the SEC20 family.</text>
</comment>
<feature type="non-terminal residue" evidence="11">
    <location>
        <position position="102"/>
    </location>
</feature>
<keyword evidence="3" id="KW-0812">Transmembrane</keyword>
<gene>
    <name evidence="11" type="ORF">FCALED_LOCUS17457</name>
</gene>
<sequence length="102" mass="12094">LECKTDILDYNHQFEEHILASKQNIDKEAKIEREMLLDRGDDHNLKAFKMRRRNLTLVESLRRTTQLMQQEIEQSAYLAKVLDESSRTLKTTFNEYQGFSSV</sequence>
<dbReference type="Proteomes" id="UP000789570">
    <property type="component" value="Unassembled WGS sequence"/>
</dbReference>
<comment type="caution">
    <text evidence="11">The sequence shown here is derived from an EMBL/GenBank/DDBJ whole genome shotgun (WGS) entry which is preliminary data.</text>
</comment>
<evidence type="ECO:0000256" key="3">
    <source>
        <dbReference type="ARBA" id="ARBA00022692"/>
    </source>
</evidence>
<dbReference type="GO" id="GO:0005484">
    <property type="term" value="F:SNAP receptor activity"/>
    <property type="evidence" value="ECO:0007669"/>
    <property type="project" value="InterPro"/>
</dbReference>
<keyword evidence="6" id="KW-1133">Transmembrane helix</keyword>
<keyword evidence="12" id="KW-1185">Reference proteome</keyword>
<evidence type="ECO:0000256" key="4">
    <source>
        <dbReference type="ARBA" id="ARBA00022824"/>
    </source>
</evidence>
<evidence type="ECO:0000313" key="12">
    <source>
        <dbReference type="Proteomes" id="UP000789570"/>
    </source>
</evidence>
<comment type="subcellular location">
    <subcellularLocation>
        <location evidence="1">Endoplasmic reticulum membrane</location>
        <topology evidence="1">Single-pass type IV membrane protein</topology>
    </subcellularLocation>
</comment>
<dbReference type="PANTHER" id="PTHR12825">
    <property type="entry name" value="BNIP1-RELATED"/>
    <property type="match status" value="1"/>
</dbReference>
<name>A0A9N9JAJ3_9GLOM</name>
<evidence type="ECO:0000256" key="5">
    <source>
        <dbReference type="ARBA" id="ARBA00022892"/>
    </source>
</evidence>
<organism evidence="11 12">
    <name type="scientific">Funneliformis caledonium</name>
    <dbReference type="NCBI Taxonomy" id="1117310"/>
    <lineage>
        <taxon>Eukaryota</taxon>
        <taxon>Fungi</taxon>
        <taxon>Fungi incertae sedis</taxon>
        <taxon>Mucoromycota</taxon>
        <taxon>Glomeromycotina</taxon>
        <taxon>Glomeromycetes</taxon>
        <taxon>Glomerales</taxon>
        <taxon>Glomeraceae</taxon>
        <taxon>Funneliformis</taxon>
    </lineage>
</organism>
<evidence type="ECO:0000256" key="1">
    <source>
        <dbReference type="ARBA" id="ARBA00004163"/>
    </source>
</evidence>
<dbReference type="GO" id="GO:0006890">
    <property type="term" value="P:retrograde vesicle-mediated transport, Golgi to endoplasmic reticulum"/>
    <property type="evidence" value="ECO:0007669"/>
    <property type="project" value="InterPro"/>
</dbReference>
<dbReference type="OrthoDB" id="46868at2759"/>
<feature type="non-terminal residue" evidence="11">
    <location>
        <position position="1"/>
    </location>
</feature>
<dbReference type="EMBL" id="CAJVPQ010026782">
    <property type="protein sequence ID" value="CAG8769680.1"/>
    <property type="molecule type" value="Genomic_DNA"/>
</dbReference>
<dbReference type="GO" id="GO:0031201">
    <property type="term" value="C:SNARE complex"/>
    <property type="evidence" value="ECO:0007669"/>
    <property type="project" value="TreeGrafter"/>
</dbReference>
<evidence type="ECO:0000256" key="9">
    <source>
        <dbReference type="ARBA" id="ARBA00037934"/>
    </source>
</evidence>